<keyword evidence="3" id="KW-0472">Membrane</keyword>
<feature type="transmembrane region" description="Helical" evidence="3">
    <location>
        <begin position="287"/>
        <end position="307"/>
    </location>
</feature>
<feature type="coiled-coil region" evidence="1">
    <location>
        <begin position="436"/>
        <end position="505"/>
    </location>
</feature>
<feature type="transmembrane region" description="Helical" evidence="3">
    <location>
        <begin position="345"/>
        <end position="367"/>
    </location>
</feature>
<feature type="transmembrane region" description="Helical" evidence="3">
    <location>
        <begin position="201"/>
        <end position="222"/>
    </location>
</feature>
<feature type="domain" description="7TM-DISM receptor extracellular" evidence="6">
    <location>
        <begin position="63"/>
        <end position="140"/>
    </location>
</feature>
<feature type="signal peptide" evidence="4">
    <location>
        <begin position="1"/>
        <end position="18"/>
    </location>
</feature>
<dbReference type="SUPFAM" id="SSF46894">
    <property type="entry name" value="C-terminal effector domain of the bipartite response regulators"/>
    <property type="match status" value="1"/>
</dbReference>
<sequence length="623" mass="68800">MRQLLLFILLACPGLLRAAAASQPLPAPLRVAVLPDRGYSWARIRRDTTLTFALADSLHPARAGRYWLRLTLPNPSRYSADVQLLVRPALDNTLYYLDHDAGRWRSRRAGTAVPTDSQWTKGALPLRLPAAATSTCYVLVRLGPPAARPAAVRLRVQLAPAAQARQAEQFSLLAWLVALAVLGLLLLTNALAYLRRPDRPTAWYLCTQLGAALYLTAYRGTFKEWWPGPVFSQLLLPSGRSYAYTLNSALIHLSVMVVLLGLVQLTRSYLGTRARLPRLDAALRAGLAGYGLFTLAVGLVNLSGFYLDQYSLLFDNLLVLALLGLLLATAVVADRRRLPLARPYLLANVLPLLGVGLVAGYHVAVSVDNDGNLLPHLALVAHALSFSWALNIQLQYLQRALLSTERAAAALALDIQTQQLRHREIVLQNAHIQAALGRLQQQAQAREQHARQLSAEHELQQAANHELQQQLEANQRELASTSLYVQQKNALLAELRQQLQELGQQRPAGSKAPPELAGIKSLLQSNLYLDEDWSRFKLHFEQVHPRFFEELQNKYPALTSHEQRLYCYFHIQLSTKEIAALLNIDPASVRRAKTRLYKKIGAADAAAGRPTGPAPADDAPAAG</sequence>
<dbReference type="Pfam" id="PF07695">
    <property type="entry name" value="7TMR-DISM_7TM"/>
    <property type="match status" value="1"/>
</dbReference>
<accession>A0ABT9BHP9</accession>
<feature type="transmembrane region" description="Helical" evidence="3">
    <location>
        <begin position="172"/>
        <end position="194"/>
    </location>
</feature>
<keyword evidence="1" id="KW-0175">Coiled coil</keyword>
<evidence type="ECO:0000256" key="2">
    <source>
        <dbReference type="SAM" id="MobiDB-lite"/>
    </source>
</evidence>
<dbReference type="InterPro" id="IPR011623">
    <property type="entry name" value="7TMR_DISM_rcpt_extracell_dom1"/>
</dbReference>
<dbReference type="Proteomes" id="UP001176429">
    <property type="component" value="Unassembled WGS sequence"/>
</dbReference>
<feature type="chain" id="PRO_5045055356" evidence="4">
    <location>
        <begin position="19"/>
        <end position="623"/>
    </location>
</feature>
<dbReference type="InterPro" id="IPR036388">
    <property type="entry name" value="WH-like_DNA-bd_sf"/>
</dbReference>
<keyword evidence="3" id="KW-1133">Transmembrane helix</keyword>
<reference evidence="7" key="1">
    <citation type="submission" date="2023-07" db="EMBL/GenBank/DDBJ databases">
        <authorList>
            <person name="Kim M.K."/>
        </authorList>
    </citation>
    <scope>NUCLEOTIDE SEQUENCE</scope>
    <source>
        <strain evidence="7">ASUV-10-1</strain>
    </source>
</reference>
<organism evidence="7 8">
    <name type="scientific">Hymenobacter aranciens</name>
    <dbReference type="NCBI Taxonomy" id="3063996"/>
    <lineage>
        <taxon>Bacteria</taxon>
        <taxon>Pseudomonadati</taxon>
        <taxon>Bacteroidota</taxon>
        <taxon>Cytophagia</taxon>
        <taxon>Cytophagales</taxon>
        <taxon>Hymenobacteraceae</taxon>
        <taxon>Hymenobacter</taxon>
    </lineage>
</organism>
<feature type="transmembrane region" description="Helical" evidence="3">
    <location>
        <begin position="242"/>
        <end position="266"/>
    </location>
</feature>
<evidence type="ECO:0000256" key="3">
    <source>
        <dbReference type="SAM" id="Phobius"/>
    </source>
</evidence>
<dbReference type="InterPro" id="IPR011622">
    <property type="entry name" value="7TMR_DISM_rcpt_extracell_dom2"/>
</dbReference>
<evidence type="ECO:0000256" key="4">
    <source>
        <dbReference type="SAM" id="SignalP"/>
    </source>
</evidence>
<feature type="region of interest" description="Disordered" evidence="2">
    <location>
        <begin position="603"/>
        <end position="623"/>
    </location>
</feature>
<gene>
    <name evidence="7" type="ORF">Q5H93_23890</name>
</gene>
<keyword evidence="8" id="KW-1185">Reference proteome</keyword>
<comment type="caution">
    <text evidence="7">The sequence shown here is derived from an EMBL/GenBank/DDBJ whole genome shotgun (WGS) entry which is preliminary data.</text>
</comment>
<evidence type="ECO:0000259" key="5">
    <source>
        <dbReference type="Pfam" id="PF07695"/>
    </source>
</evidence>
<dbReference type="RefSeq" id="WP_305009257.1">
    <property type="nucleotide sequence ID" value="NZ_JAUQSY010000027.1"/>
</dbReference>
<dbReference type="Pfam" id="PF07696">
    <property type="entry name" value="7TMR-DISMED2"/>
    <property type="match status" value="1"/>
</dbReference>
<evidence type="ECO:0000259" key="6">
    <source>
        <dbReference type="Pfam" id="PF07696"/>
    </source>
</evidence>
<protein>
    <submittedName>
        <fullName evidence="7">7TM diverse intracellular signaling domain-containing protein</fullName>
    </submittedName>
</protein>
<evidence type="ECO:0000256" key="1">
    <source>
        <dbReference type="SAM" id="Coils"/>
    </source>
</evidence>
<dbReference type="InterPro" id="IPR016032">
    <property type="entry name" value="Sig_transdc_resp-reg_C-effctor"/>
</dbReference>
<feature type="transmembrane region" description="Helical" evidence="3">
    <location>
        <begin position="313"/>
        <end position="333"/>
    </location>
</feature>
<evidence type="ECO:0000313" key="8">
    <source>
        <dbReference type="Proteomes" id="UP001176429"/>
    </source>
</evidence>
<proteinExistence type="predicted"/>
<name>A0ABT9BHP9_9BACT</name>
<feature type="domain" description="7TM-DISM receptor extracellular" evidence="5">
    <location>
        <begin position="173"/>
        <end position="390"/>
    </location>
</feature>
<evidence type="ECO:0000313" key="7">
    <source>
        <dbReference type="EMBL" id="MDO7877799.1"/>
    </source>
</evidence>
<dbReference type="Gene3D" id="1.10.10.10">
    <property type="entry name" value="Winged helix-like DNA-binding domain superfamily/Winged helix DNA-binding domain"/>
    <property type="match status" value="1"/>
</dbReference>
<keyword evidence="4" id="KW-0732">Signal</keyword>
<keyword evidence="3" id="KW-0812">Transmembrane</keyword>
<dbReference type="EMBL" id="JAUQSY010000027">
    <property type="protein sequence ID" value="MDO7877799.1"/>
    <property type="molecule type" value="Genomic_DNA"/>
</dbReference>